<keyword evidence="3" id="KW-1185">Reference proteome</keyword>
<feature type="region of interest" description="Disordered" evidence="1">
    <location>
        <begin position="23"/>
        <end position="94"/>
    </location>
</feature>
<reference evidence="2" key="1">
    <citation type="submission" date="2023-03" db="EMBL/GenBank/DDBJ databases">
        <title>Actinorhabdospora filicis NBRC 111898.</title>
        <authorList>
            <person name="Ichikawa N."/>
            <person name="Sato H."/>
            <person name="Tonouchi N."/>
        </authorList>
    </citation>
    <scope>NUCLEOTIDE SEQUENCE</scope>
    <source>
        <strain evidence="2">NBRC 111898</strain>
    </source>
</reference>
<comment type="caution">
    <text evidence="2">The sequence shown here is derived from an EMBL/GenBank/DDBJ whole genome shotgun (WGS) entry which is preliminary data.</text>
</comment>
<evidence type="ECO:0000256" key="1">
    <source>
        <dbReference type="SAM" id="MobiDB-lite"/>
    </source>
</evidence>
<dbReference type="Proteomes" id="UP001165079">
    <property type="component" value="Unassembled WGS sequence"/>
</dbReference>
<name>A0A9W6WDC5_9ACTN</name>
<evidence type="ECO:0000313" key="3">
    <source>
        <dbReference type="Proteomes" id="UP001165079"/>
    </source>
</evidence>
<accession>A0A9W6WDC5</accession>
<dbReference type="AlphaFoldDB" id="A0A9W6WDC5"/>
<organism evidence="2 3">
    <name type="scientific">Actinorhabdospora filicis</name>
    <dbReference type="NCBI Taxonomy" id="1785913"/>
    <lineage>
        <taxon>Bacteria</taxon>
        <taxon>Bacillati</taxon>
        <taxon>Actinomycetota</taxon>
        <taxon>Actinomycetes</taxon>
        <taxon>Micromonosporales</taxon>
        <taxon>Micromonosporaceae</taxon>
        <taxon>Actinorhabdospora</taxon>
    </lineage>
</organism>
<proteinExistence type="predicted"/>
<feature type="compositionally biased region" description="Low complexity" evidence="1">
    <location>
        <begin position="71"/>
        <end position="84"/>
    </location>
</feature>
<protein>
    <submittedName>
        <fullName evidence="2">Uncharacterized protein</fullName>
    </submittedName>
</protein>
<evidence type="ECO:0000313" key="2">
    <source>
        <dbReference type="EMBL" id="GLZ81471.1"/>
    </source>
</evidence>
<dbReference type="EMBL" id="BSTX01000006">
    <property type="protein sequence ID" value="GLZ81471.1"/>
    <property type="molecule type" value="Genomic_DNA"/>
</dbReference>
<gene>
    <name evidence="2" type="ORF">Afil01_62780</name>
</gene>
<feature type="compositionally biased region" description="Polar residues" evidence="1">
    <location>
        <begin position="85"/>
        <end position="94"/>
    </location>
</feature>
<sequence>MSPQRDGHPLTGLAGAARVGDIAAVPSGGGWGGVDLGWDEAPQAPKPASQARKPQARKPASPRACKPPSPQAARPRAGPQAKPASSNDSVSCEL</sequence>